<dbReference type="PANTHER" id="PTHR43313">
    <property type="entry name" value="SHORT-CHAIN DEHYDROGENASE/REDUCTASE FAMILY 9C"/>
    <property type="match status" value="1"/>
</dbReference>
<dbReference type="Pfam" id="PF00106">
    <property type="entry name" value="adh_short"/>
    <property type="match status" value="1"/>
</dbReference>
<dbReference type="EMBL" id="JAFNEN010000836">
    <property type="protein sequence ID" value="KAG8176966.1"/>
    <property type="molecule type" value="Genomic_DNA"/>
</dbReference>
<dbReference type="AlphaFoldDB" id="A0AAV6TZN0"/>
<dbReference type="PANTHER" id="PTHR43313:SF36">
    <property type="entry name" value="D-BETA-HYDROXYBUTYRATE DEHYDROGENASE, MITOCHONDRIAL"/>
    <property type="match status" value="1"/>
</dbReference>
<keyword evidence="1" id="KW-0560">Oxidoreductase</keyword>
<dbReference type="GO" id="GO:0008202">
    <property type="term" value="P:steroid metabolic process"/>
    <property type="evidence" value="ECO:0007669"/>
    <property type="project" value="TreeGrafter"/>
</dbReference>
<dbReference type="InterPro" id="IPR036291">
    <property type="entry name" value="NAD(P)-bd_dom_sf"/>
</dbReference>
<keyword evidence="4" id="KW-1185">Reference proteome</keyword>
<reference evidence="3 4" key="1">
    <citation type="journal article" date="2022" name="Nat. Ecol. Evol.">
        <title>A masculinizing supergene underlies an exaggerated male reproductive morph in a spider.</title>
        <authorList>
            <person name="Hendrickx F."/>
            <person name="De Corte Z."/>
            <person name="Sonet G."/>
            <person name="Van Belleghem S.M."/>
            <person name="Kostlbacher S."/>
            <person name="Vangestel C."/>
        </authorList>
    </citation>
    <scope>NUCLEOTIDE SEQUENCE [LARGE SCALE GENOMIC DNA]</scope>
    <source>
        <strain evidence="3">W744_W776</strain>
    </source>
</reference>
<comment type="similarity">
    <text evidence="2">Belongs to the short-chain dehydrogenases/reductases (SDR) family.</text>
</comment>
<evidence type="ECO:0000313" key="4">
    <source>
        <dbReference type="Proteomes" id="UP000827092"/>
    </source>
</evidence>
<accession>A0AAV6TZN0</accession>
<evidence type="ECO:0000313" key="3">
    <source>
        <dbReference type="EMBL" id="KAG8176966.1"/>
    </source>
</evidence>
<comment type="caution">
    <text evidence="3">The sequence shown here is derived from an EMBL/GenBank/DDBJ whole genome shotgun (WGS) entry which is preliminary data.</text>
</comment>
<gene>
    <name evidence="3" type="ORF">JTE90_010236</name>
</gene>
<dbReference type="InterPro" id="IPR020904">
    <property type="entry name" value="Sc_DH/Rdtase_CS"/>
</dbReference>
<dbReference type="SUPFAM" id="SSF51735">
    <property type="entry name" value="NAD(P)-binding Rossmann-fold domains"/>
    <property type="match status" value="1"/>
</dbReference>
<dbReference type="Proteomes" id="UP000827092">
    <property type="component" value="Unassembled WGS sequence"/>
</dbReference>
<evidence type="ECO:0008006" key="5">
    <source>
        <dbReference type="Google" id="ProtNLM"/>
    </source>
</evidence>
<sequence length="312" mass="35283">MTKENIFRKRIEPRNKAVFISGCDSGFGNLAARRLDYMGFTVLAGCYFSDQGGAAELVNCCSDRLKLVQIDVADDDSVEKAKHFIEKNLGYNDLWSVVNNAGVYKGLDIEFTQLSDFKEVFDVNTFGQVRVTKALLPLLKKCKGRVINVNSMAGRHPSAHMAAYAMSKHASVAFTECLRQEMEDWGVQVISVEPDFFKTPLTDTTNIRSYLKHFFSMLDEKTKEDYGQQYLEKTSLMMEKTFGVVSSSKIELVTKAIEKAVTARNPCLNYKPCGSMVRRIGFYVAENVDCFLELFLKVYFGLWGIPKPKHAR</sequence>
<organism evidence="3 4">
    <name type="scientific">Oedothorax gibbosus</name>
    <dbReference type="NCBI Taxonomy" id="931172"/>
    <lineage>
        <taxon>Eukaryota</taxon>
        <taxon>Metazoa</taxon>
        <taxon>Ecdysozoa</taxon>
        <taxon>Arthropoda</taxon>
        <taxon>Chelicerata</taxon>
        <taxon>Arachnida</taxon>
        <taxon>Araneae</taxon>
        <taxon>Araneomorphae</taxon>
        <taxon>Entelegynae</taxon>
        <taxon>Araneoidea</taxon>
        <taxon>Linyphiidae</taxon>
        <taxon>Erigoninae</taxon>
        <taxon>Oedothorax</taxon>
    </lineage>
</organism>
<evidence type="ECO:0000256" key="1">
    <source>
        <dbReference type="ARBA" id="ARBA00023002"/>
    </source>
</evidence>
<dbReference type="PROSITE" id="PS00061">
    <property type="entry name" value="ADH_SHORT"/>
    <property type="match status" value="1"/>
</dbReference>
<dbReference type="PRINTS" id="PR00080">
    <property type="entry name" value="SDRFAMILY"/>
</dbReference>
<dbReference type="GO" id="GO:0016491">
    <property type="term" value="F:oxidoreductase activity"/>
    <property type="evidence" value="ECO:0007669"/>
    <property type="project" value="UniProtKB-KW"/>
</dbReference>
<name>A0AAV6TZN0_9ARAC</name>
<dbReference type="PRINTS" id="PR00081">
    <property type="entry name" value="GDHRDH"/>
</dbReference>
<dbReference type="InterPro" id="IPR002347">
    <property type="entry name" value="SDR_fam"/>
</dbReference>
<evidence type="ECO:0000256" key="2">
    <source>
        <dbReference type="RuleBase" id="RU000363"/>
    </source>
</evidence>
<protein>
    <recommendedName>
        <fullName evidence="5">Estradiol 17-beta-dehydrogenase 2</fullName>
    </recommendedName>
</protein>
<proteinExistence type="inferred from homology"/>
<dbReference type="Gene3D" id="3.40.50.720">
    <property type="entry name" value="NAD(P)-binding Rossmann-like Domain"/>
    <property type="match status" value="1"/>
</dbReference>